<dbReference type="EMBL" id="JAUSVS010000019">
    <property type="protein sequence ID" value="MDQ0466991.1"/>
    <property type="molecule type" value="Genomic_DNA"/>
</dbReference>
<evidence type="ECO:0000256" key="1">
    <source>
        <dbReference type="ARBA" id="ARBA00004651"/>
    </source>
</evidence>
<protein>
    <submittedName>
        <fullName evidence="8">Membrane protein</fullName>
    </submittedName>
</protein>
<reference evidence="8 9" key="1">
    <citation type="submission" date="2023-07" db="EMBL/GenBank/DDBJ databases">
        <title>Genomic Encyclopedia of Type Strains, Phase IV (KMG-IV): sequencing the most valuable type-strain genomes for metagenomic binning, comparative biology and taxonomic classification.</title>
        <authorList>
            <person name="Goeker M."/>
        </authorList>
    </citation>
    <scope>NUCLEOTIDE SEQUENCE [LARGE SCALE GENOMIC DNA]</scope>
    <source>
        <strain evidence="8 9">DSM 18695</strain>
    </source>
</reference>
<dbReference type="RefSeq" id="WP_307353273.1">
    <property type="nucleotide sequence ID" value="NZ_JAUSVS010000019.1"/>
</dbReference>
<keyword evidence="4 7" id="KW-0812">Transmembrane</keyword>
<evidence type="ECO:0000256" key="6">
    <source>
        <dbReference type="ARBA" id="ARBA00023136"/>
    </source>
</evidence>
<gene>
    <name evidence="8" type="ORF">QO010_004788</name>
</gene>
<dbReference type="Pfam" id="PF03994">
    <property type="entry name" value="DUF350"/>
    <property type="match status" value="1"/>
</dbReference>
<sequence>MPPQFQSPEVSAFATAIFFILRDYGLTVLLLLLGVVSYGLLSPHKDIEHIREGNTAAALSYGAVVLGLAIPLAAQMAPSTSPVDIIIYGVAAMAIQLLVFRLVIDILLLRGLPQRVQEGDIGAAGVLAAAKLATSLIFAAALAG</sequence>
<comment type="similarity">
    <text evidence="2">Belongs to the UPF0719 family.</text>
</comment>
<feature type="transmembrane region" description="Helical" evidence="7">
    <location>
        <begin position="85"/>
        <end position="109"/>
    </location>
</feature>
<evidence type="ECO:0000256" key="7">
    <source>
        <dbReference type="SAM" id="Phobius"/>
    </source>
</evidence>
<accession>A0ABU0IYA7</accession>
<proteinExistence type="inferred from homology"/>
<dbReference type="PANTHER" id="PTHR40043:SF1">
    <property type="entry name" value="UPF0719 INNER MEMBRANE PROTEIN YJFL"/>
    <property type="match status" value="1"/>
</dbReference>
<feature type="transmembrane region" description="Helical" evidence="7">
    <location>
        <begin position="53"/>
        <end position="73"/>
    </location>
</feature>
<evidence type="ECO:0000313" key="9">
    <source>
        <dbReference type="Proteomes" id="UP001228905"/>
    </source>
</evidence>
<keyword evidence="3" id="KW-1003">Cell membrane</keyword>
<feature type="transmembrane region" description="Helical" evidence="7">
    <location>
        <begin position="12"/>
        <end position="41"/>
    </location>
</feature>
<evidence type="ECO:0000256" key="5">
    <source>
        <dbReference type="ARBA" id="ARBA00022989"/>
    </source>
</evidence>
<organism evidence="8 9">
    <name type="scientific">Caulobacter ginsengisoli</name>
    <dbReference type="NCBI Taxonomy" id="400775"/>
    <lineage>
        <taxon>Bacteria</taxon>
        <taxon>Pseudomonadati</taxon>
        <taxon>Pseudomonadota</taxon>
        <taxon>Alphaproteobacteria</taxon>
        <taxon>Caulobacterales</taxon>
        <taxon>Caulobacteraceae</taxon>
        <taxon>Caulobacter</taxon>
    </lineage>
</organism>
<evidence type="ECO:0000256" key="2">
    <source>
        <dbReference type="ARBA" id="ARBA00005779"/>
    </source>
</evidence>
<evidence type="ECO:0000313" key="8">
    <source>
        <dbReference type="EMBL" id="MDQ0466991.1"/>
    </source>
</evidence>
<comment type="caution">
    <text evidence="8">The sequence shown here is derived from an EMBL/GenBank/DDBJ whole genome shotgun (WGS) entry which is preliminary data.</text>
</comment>
<name>A0ABU0IYA7_9CAUL</name>
<dbReference type="InterPro" id="IPR007140">
    <property type="entry name" value="DUF350"/>
</dbReference>
<dbReference type="Proteomes" id="UP001228905">
    <property type="component" value="Unassembled WGS sequence"/>
</dbReference>
<feature type="transmembrane region" description="Helical" evidence="7">
    <location>
        <begin position="121"/>
        <end position="143"/>
    </location>
</feature>
<keyword evidence="9" id="KW-1185">Reference proteome</keyword>
<keyword evidence="5 7" id="KW-1133">Transmembrane helix</keyword>
<evidence type="ECO:0000256" key="4">
    <source>
        <dbReference type="ARBA" id="ARBA00022692"/>
    </source>
</evidence>
<keyword evidence="6 7" id="KW-0472">Membrane</keyword>
<comment type="subcellular location">
    <subcellularLocation>
        <location evidence="1">Cell membrane</location>
        <topology evidence="1">Multi-pass membrane protein</topology>
    </subcellularLocation>
</comment>
<dbReference type="PANTHER" id="PTHR40043">
    <property type="entry name" value="UPF0719 INNER MEMBRANE PROTEIN YJFL"/>
    <property type="match status" value="1"/>
</dbReference>
<evidence type="ECO:0000256" key="3">
    <source>
        <dbReference type="ARBA" id="ARBA00022475"/>
    </source>
</evidence>